<comment type="caution">
    <text evidence="4">The sequence shown here is derived from an EMBL/GenBank/DDBJ whole genome shotgun (WGS) entry which is preliminary data.</text>
</comment>
<protein>
    <submittedName>
        <fullName evidence="4">Uncharacterized protein</fullName>
    </submittedName>
</protein>
<dbReference type="Proteomes" id="UP000051160">
    <property type="component" value="Unassembled WGS sequence"/>
</dbReference>
<proteinExistence type="predicted"/>
<feature type="domain" description="Non-reducing end beta-L-arabinofuranosidase-like GH127 catalytic" evidence="1">
    <location>
        <begin position="198"/>
        <end position="575"/>
    </location>
</feature>
<evidence type="ECO:0000259" key="2">
    <source>
        <dbReference type="Pfam" id="PF20578"/>
    </source>
</evidence>
<sequence>MGVDDKQYVQLDFASLNLGNLKTVTFNLELPSRGKYGSNISWKTNDNRFIEITGRVHRPRHGIGNRTVKLTAIIKHGQFLLTKLFNITILQMPLSVKISSVCLTSIKVKANKQFYLPAWLPVKTDENRLISLAVSWPKIDLKGHTFQKGQYEFKGNFREVDFPFKFCVNVTSEDSTEKLPQRKLWFEPLENISLKEGTIFYNLQQARLKFLQQSNPDDYLYNFRQAAGLPVVSGHPLIGWDAPDSLLRGHTTGHYLSALALCYAATHDSKILKKATYMISSLTEIQNNFSKQLKFHEGYLGAYSEKQFDELEAGATYPNIWAPYYTLHKILSGLIDIYHYCHNQPALSVACKIGDWVNERLSKLSYKKRNHMWETYIAGEFGGINESLAQLTEITQQTKYVQTAKLFNHDRLMTPLAASIDALDGMHANQHIPQVIGLLEIYKVTHELPYFKMADFFWQTVVQHHTYSFGGVGKSELFQGRDELGQRLGSDSAETCATYNMLKLTKKLFEFDPSAAKMAYYENATFNHIAASSAQDSSGGSTYFMPTGYGEQKQFDVDNTCCHGTGLENHFKYGEAIYAYDNRTVWVNLPISSTVEDSNHHIYIDLDADLKELSGLKITAFLPNQDCLKIRVPEWAKITGVSYEGKKLSQVKMVDGYIQVNLTEIKKFKLEIFWTPIAKLERLIDRPDSASMKFGPYSLAVITKLNNPVSVSQNNFLEFSRQCLKENSETATLKGLSIMPLCQVNHEKYQLYVHLEK</sequence>
<dbReference type="InterPro" id="IPR008928">
    <property type="entry name" value="6-hairpin_glycosidase_sf"/>
</dbReference>
<keyword evidence="5" id="KW-1185">Reference proteome</keyword>
<evidence type="ECO:0000259" key="3">
    <source>
        <dbReference type="Pfam" id="PF20736"/>
    </source>
</evidence>
<dbReference type="PANTHER" id="PTHR31151:SF0">
    <property type="entry name" value="PROLINE-TRNA LIGASE (DUF1680)"/>
    <property type="match status" value="1"/>
</dbReference>
<dbReference type="PATRIC" id="fig|1423776.4.peg.1428"/>
<dbReference type="SUPFAM" id="SSF48208">
    <property type="entry name" value="Six-hairpin glycosidases"/>
    <property type="match status" value="1"/>
</dbReference>
<dbReference type="InterPro" id="IPR046780">
    <property type="entry name" value="aBig_2"/>
</dbReference>
<evidence type="ECO:0000313" key="4">
    <source>
        <dbReference type="EMBL" id="KRK97390.1"/>
    </source>
</evidence>
<dbReference type="AlphaFoldDB" id="A0A0R1LNC4"/>
<dbReference type="Pfam" id="PF07944">
    <property type="entry name" value="Beta-AFase-like_GH127_cat"/>
    <property type="match status" value="1"/>
</dbReference>
<feature type="domain" description="Non-reducing end beta-L-arabinofuranosidase-like GH127 middle" evidence="3">
    <location>
        <begin position="584"/>
        <end position="662"/>
    </location>
</feature>
<accession>A0A0R1LNC4</accession>
<dbReference type="EMBL" id="AZEE01000029">
    <property type="protein sequence ID" value="KRK97390.1"/>
    <property type="molecule type" value="Genomic_DNA"/>
</dbReference>
<evidence type="ECO:0000259" key="1">
    <source>
        <dbReference type="Pfam" id="PF07944"/>
    </source>
</evidence>
<gene>
    <name evidence="4" type="ORF">FD04_GL001409</name>
</gene>
<feature type="domain" description="Atrophied bacterial Ig" evidence="2">
    <location>
        <begin position="11"/>
        <end position="91"/>
    </location>
</feature>
<dbReference type="Pfam" id="PF20736">
    <property type="entry name" value="Glyco_hydro127M"/>
    <property type="match status" value="1"/>
</dbReference>
<dbReference type="GO" id="GO:0005975">
    <property type="term" value="P:carbohydrate metabolic process"/>
    <property type="evidence" value="ECO:0007669"/>
    <property type="project" value="InterPro"/>
</dbReference>
<dbReference type="InterPro" id="IPR049046">
    <property type="entry name" value="Beta-AFase-like_GH127_middle"/>
</dbReference>
<dbReference type="PANTHER" id="PTHR31151">
    <property type="entry name" value="PROLINE-TRNA LIGASE (DUF1680)"/>
    <property type="match status" value="1"/>
</dbReference>
<dbReference type="STRING" id="1423776.FD04_GL001409"/>
<organism evidence="4 5">
    <name type="scientific">Secundilactobacillus odoratitofui DSM 19909 = JCM 15043</name>
    <dbReference type="NCBI Taxonomy" id="1423776"/>
    <lineage>
        <taxon>Bacteria</taxon>
        <taxon>Bacillati</taxon>
        <taxon>Bacillota</taxon>
        <taxon>Bacilli</taxon>
        <taxon>Lactobacillales</taxon>
        <taxon>Lactobacillaceae</taxon>
        <taxon>Secundilactobacillus</taxon>
    </lineage>
</organism>
<dbReference type="InterPro" id="IPR012878">
    <property type="entry name" value="Beta-AFase-like_GH127_cat"/>
</dbReference>
<dbReference type="Pfam" id="PF20578">
    <property type="entry name" value="aBig_2"/>
    <property type="match status" value="1"/>
</dbReference>
<evidence type="ECO:0000313" key="5">
    <source>
        <dbReference type="Proteomes" id="UP000051160"/>
    </source>
</evidence>
<name>A0A0R1LNC4_9LACO</name>
<reference evidence="4 5" key="1">
    <citation type="journal article" date="2015" name="Genome Announc.">
        <title>Expanding the biotechnology potential of lactobacilli through comparative genomics of 213 strains and associated genera.</title>
        <authorList>
            <person name="Sun Z."/>
            <person name="Harris H.M."/>
            <person name="McCann A."/>
            <person name="Guo C."/>
            <person name="Argimon S."/>
            <person name="Zhang W."/>
            <person name="Yang X."/>
            <person name="Jeffery I.B."/>
            <person name="Cooney J.C."/>
            <person name="Kagawa T.F."/>
            <person name="Liu W."/>
            <person name="Song Y."/>
            <person name="Salvetti E."/>
            <person name="Wrobel A."/>
            <person name="Rasinkangas P."/>
            <person name="Parkhill J."/>
            <person name="Rea M.C."/>
            <person name="O'Sullivan O."/>
            <person name="Ritari J."/>
            <person name="Douillard F.P."/>
            <person name="Paul Ross R."/>
            <person name="Yang R."/>
            <person name="Briner A.E."/>
            <person name="Felis G.E."/>
            <person name="de Vos W.M."/>
            <person name="Barrangou R."/>
            <person name="Klaenhammer T.R."/>
            <person name="Caufield P.W."/>
            <person name="Cui Y."/>
            <person name="Zhang H."/>
            <person name="O'Toole P.W."/>
        </authorList>
    </citation>
    <scope>NUCLEOTIDE SEQUENCE [LARGE SCALE GENOMIC DNA]</scope>
    <source>
        <strain evidence="4 5">DSM 19909</strain>
    </source>
</reference>